<dbReference type="InterPro" id="IPR029028">
    <property type="entry name" value="Alpha/beta_knot_MTases"/>
</dbReference>
<dbReference type="PANTHER" id="PTHR46429">
    <property type="entry name" value="23S RRNA (GUANOSINE-2'-O-)-METHYLTRANSFERASE RLMB"/>
    <property type="match status" value="1"/>
</dbReference>
<dbReference type="Pfam" id="PF00588">
    <property type="entry name" value="SpoU_methylase"/>
    <property type="match status" value="1"/>
</dbReference>
<dbReference type="SMART" id="SM00967">
    <property type="entry name" value="SpoU_sub_bind"/>
    <property type="match status" value="1"/>
</dbReference>
<comment type="similarity">
    <text evidence="1">Belongs to the class IV-like SAM-binding methyltransferase superfamily. RNA methyltransferase TrmH family.</text>
</comment>
<evidence type="ECO:0000256" key="2">
    <source>
        <dbReference type="ARBA" id="ARBA00022603"/>
    </source>
</evidence>
<evidence type="ECO:0000256" key="3">
    <source>
        <dbReference type="ARBA" id="ARBA00022679"/>
    </source>
</evidence>
<proteinExistence type="inferred from homology"/>
<dbReference type="InterPro" id="IPR004441">
    <property type="entry name" value="rRNA_MeTrfase_TrmH"/>
</dbReference>
<feature type="domain" description="RNA 2-O ribose methyltransferase substrate binding" evidence="4">
    <location>
        <begin position="3"/>
        <end position="78"/>
    </location>
</feature>
<dbReference type="NCBIfam" id="TIGR00186">
    <property type="entry name" value="rRNA_methyl_3"/>
    <property type="match status" value="1"/>
</dbReference>
<dbReference type="GO" id="GO:0005829">
    <property type="term" value="C:cytosol"/>
    <property type="evidence" value="ECO:0007669"/>
    <property type="project" value="TreeGrafter"/>
</dbReference>
<dbReference type="InterPro" id="IPR001537">
    <property type="entry name" value="SpoU_MeTrfase"/>
</dbReference>
<dbReference type="InterPro" id="IPR029026">
    <property type="entry name" value="tRNA_m1G_MTases_N"/>
</dbReference>
<accession>I0AHY0</accession>
<sequence>MNLIIGRKPVLEALNSDEEITQVYILYGQEGGIINAIRVAAKKRGIKVNQITSEKFRQIVKDKNAQGVAAVKLSQKFYSLQEIIQSAKLKSSKTQSSEKSFGESPLILILDSIMDTHNVGAILRTAECSGVDGIIITKHNSAPINETVAKTSAGASELVKICQVNNLANAIDELKKEGFWIVGSYLGNSKPYTEIDYKMPVALIVGNEEKGIRKLTADKCDFLVHIPMKGKIQSLNVSVATGILLFEILRQRSL</sequence>
<dbReference type="GO" id="GO:0008173">
    <property type="term" value="F:RNA methyltransferase activity"/>
    <property type="evidence" value="ECO:0007669"/>
    <property type="project" value="InterPro"/>
</dbReference>
<name>I0AHY0_IGNAJ</name>
<dbReference type="SUPFAM" id="SSF55315">
    <property type="entry name" value="L30e-like"/>
    <property type="match status" value="1"/>
</dbReference>
<dbReference type="STRING" id="945713.IALB_0875"/>
<dbReference type="KEGG" id="ial:IALB_0875"/>
<dbReference type="RefSeq" id="WP_014559743.1">
    <property type="nucleotide sequence ID" value="NC_017464.1"/>
</dbReference>
<reference evidence="5 6" key="1">
    <citation type="journal article" date="2012" name="Front. Microbiol.">
        <title>Complete genome of Ignavibacterium album, a metabolically versatile, flagellated, facultative anaerobe from the phylum Chlorobi.</title>
        <authorList>
            <person name="Liu Z."/>
            <person name="Frigaard N.-U."/>
            <person name="Vogl K."/>
            <person name="Iino T."/>
            <person name="Ohkuma M."/>
            <person name="Overmann J."/>
            <person name="Bryant D.A."/>
        </authorList>
    </citation>
    <scope>NUCLEOTIDE SEQUENCE [LARGE SCALE GENOMIC DNA]</scope>
    <source>
        <strain evidence="6">DSM 19864 / JCM 16511 / NBRC 101810 / Mat9-16</strain>
    </source>
</reference>
<dbReference type="InterPro" id="IPR013123">
    <property type="entry name" value="SpoU_subst-bd"/>
</dbReference>
<dbReference type="PANTHER" id="PTHR46429:SF1">
    <property type="entry name" value="23S RRNA (GUANOSINE-2'-O-)-METHYLTRANSFERASE RLMB"/>
    <property type="match status" value="1"/>
</dbReference>
<dbReference type="CDD" id="cd18103">
    <property type="entry name" value="SpoU-like_RlmB"/>
    <property type="match status" value="1"/>
</dbReference>
<dbReference type="GO" id="GO:0003723">
    <property type="term" value="F:RNA binding"/>
    <property type="evidence" value="ECO:0007669"/>
    <property type="project" value="InterPro"/>
</dbReference>
<keyword evidence="3 5" id="KW-0808">Transferase</keyword>
<dbReference type="PATRIC" id="fig|945713.3.peg.880"/>
<protein>
    <submittedName>
        <fullName evidence="5">TrmH family rRNA methyltransferase</fullName>
    </submittedName>
</protein>
<keyword evidence="2 5" id="KW-0489">Methyltransferase</keyword>
<dbReference type="eggNOG" id="COG0566">
    <property type="taxonomic scope" value="Bacteria"/>
</dbReference>
<gene>
    <name evidence="5" type="ordered locus">IALB_0875</name>
</gene>
<dbReference type="HOGENOM" id="CLU_021322_0_1_10"/>
<dbReference type="AlphaFoldDB" id="I0AHY0"/>
<evidence type="ECO:0000256" key="1">
    <source>
        <dbReference type="ARBA" id="ARBA00007228"/>
    </source>
</evidence>
<dbReference type="Gene3D" id="3.30.1330.30">
    <property type="match status" value="1"/>
</dbReference>
<dbReference type="InterPro" id="IPR029064">
    <property type="entry name" value="Ribosomal_eL30-like_sf"/>
</dbReference>
<dbReference type="GO" id="GO:0032259">
    <property type="term" value="P:methylation"/>
    <property type="evidence" value="ECO:0007669"/>
    <property type="project" value="UniProtKB-KW"/>
</dbReference>
<evidence type="ECO:0000313" key="6">
    <source>
        <dbReference type="Proteomes" id="UP000007394"/>
    </source>
</evidence>
<evidence type="ECO:0000313" key="5">
    <source>
        <dbReference type="EMBL" id="AFH48587.1"/>
    </source>
</evidence>
<dbReference type="Pfam" id="PF08032">
    <property type="entry name" value="SpoU_sub_bind"/>
    <property type="match status" value="1"/>
</dbReference>
<dbReference type="FunFam" id="3.40.1280.10:FF:000008">
    <property type="entry name" value="Group 3 RNA methyltransferase TrmH"/>
    <property type="match status" value="1"/>
</dbReference>
<dbReference type="OrthoDB" id="9794400at2"/>
<organism evidence="5 6">
    <name type="scientific">Ignavibacterium album (strain DSM 19864 / JCM 16511 / NBRC 101810 / Mat9-16)</name>
    <dbReference type="NCBI Taxonomy" id="945713"/>
    <lineage>
        <taxon>Bacteria</taxon>
        <taxon>Pseudomonadati</taxon>
        <taxon>Ignavibacteriota</taxon>
        <taxon>Ignavibacteria</taxon>
        <taxon>Ignavibacteriales</taxon>
        <taxon>Ignavibacteriaceae</taxon>
        <taxon>Ignavibacterium</taxon>
    </lineage>
</organism>
<dbReference type="SUPFAM" id="SSF75217">
    <property type="entry name" value="alpha/beta knot"/>
    <property type="match status" value="1"/>
</dbReference>
<evidence type="ECO:0000259" key="4">
    <source>
        <dbReference type="SMART" id="SM00967"/>
    </source>
</evidence>
<keyword evidence="6" id="KW-1185">Reference proteome</keyword>
<dbReference type="Gene3D" id="3.40.1280.10">
    <property type="match status" value="1"/>
</dbReference>
<dbReference type="GO" id="GO:0006396">
    <property type="term" value="P:RNA processing"/>
    <property type="evidence" value="ECO:0007669"/>
    <property type="project" value="InterPro"/>
</dbReference>
<dbReference type="Proteomes" id="UP000007394">
    <property type="component" value="Chromosome"/>
</dbReference>
<dbReference type="EMBL" id="CP003418">
    <property type="protein sequence ID" value="AFH48587.1"/>
    <property type="molecule type" value="Genomic_DNA"/>
</dbReference>